<dbReference type="InterPro" id="IPR050250">
    <property type="entry name" value="Macrolide_Exporter_MacB"/>
</dbReference>
<reference evidence="9 10" key="1">
    <citation type="submission" date="2020-08" db="EMBL/GenBank/DDBJ databases">
        <title>Genemic of Streptomyces polyaspartic.</title>
        <authorList>
            <person name="Liu W."/>
        </authorList>
    </citation>
    <scope>NUCLEOTIDE SEQUENCE [LARGE SCALE GENOMIC DNA]</scope>
    <source>
        <strain evidence="9 10">TRM66268-LWL</strain>
    </source>
</reference>
<sequence>MFALAMRSIRQRPGRFTATLFSSFLGALIIMTFNSMHDTAAGPGVDDRSAETLTVAASVVGGYGSLLVFFAVASTLTVAVRQRSEEIQLLRTSGATPAQIKRMIVGEAFVVALLGASLAVVPAMFGGQLLLDVFQDSGQVAGSVEHSFGAIAFATGFDITLLAAVGAAFLAVRRAGRANGKRPGRARNFFACAALVAGALSLSATFLLDSDAEIMMAPPAYGAILLSVGCALLSTRILPGVLSVLEGPVTALAGAGGYLTVRNMRQRAAQLSNVLMPLILFTGMAVATLYMQGVENDAVKASGLVKDADAKTLETLNYAVVGIIVAFCCIMLINTLYAATSYRVREFGQQRLAGATPQQVLAMVGAESAVLTVTGVALGSLTGFAGVLAFTSVRTDQVLPGQGLGIWLAVAGIATAVTVGTSMGTAWRRLRTPAVDAVAVAA</sequence>
<evidence type="ECO:0000256" key="6">
    <source>
        <dbReference type="ARBA" id="ARBA00038076"/>
    </source>
</evidence>
<protein>
    <submittedName>
        <fullName evidence="9">ABC transporter permease</fullName>
    </submittedName>
</protein>
<evidence type="ECO:0000313" key="10">
    <source>
        <dbReference type="Proteomes" id="UP000642284"/>
    </source>
</evidence>
<dbReference type="PANTHER" id="PTHR30572">
    <property type="entry name" value="MEMBRANE COMPONENT OF TRANSPORTER-RELATED"/>
    <property type="match status" value="1"/>
</dbReference>
<feature type="transmembrane region" description="Helical" evidence="7">
    <location>
        <begin position="151"/>
        <end position="172"/>
    </location>
</feature>
<evidence type="ECO:0000313" key="9">
    <source>
        <dbReference type="EMBL" id="MBC9719152.1"/>
    </source>
</evidence>
<evidence type="ECO:0000256" key="1">
    <source>
        <dbReference type="ARBA" id="ARBA00004651"/>
    </source>
</evidence>
<dbReference type="RefSeq" id="WP_187819578.1">
    <property type="nucleotide sequence ID" value="NZ_JACTVJ010000035.1"/>
</dbReference>
<gene>
    <name evidence="9" type="ORF">H9Y04_42240</name>
</gene>
<evidence type="ECO:0000256" key="2">
    <source>
        <dbReference type="ARBA" id="ARBA00022475"/>
    </source>
</evidence>
<feature type="domain" description="ABC3 transporter permease C-terminal" evidence="8">
    <location>
        <begin position="64"/>
        <end position="178"/>
    </location>
</feature>
<accession>A0ABR7SUH8</accession>
<feature type="transmembrane region" description="Helical" evidence="7">
    <location>
        <begin position="16"/>
        <end position="33"/>
    </location>
</feature>
<comment type="caution">
    <text evidence="9">The sequence shown here is derived from an EMBL/GenBank/DDBJ whole genome shotgun (WGS) entry which is preliminary data.</text>
</comment>
<evidence type="ECO:0000256" key="5">
    <source>
        <dbReference type="ARBA" id="ARBA00023136"/>
    </source>
</evidence>
<feature type="transmembrane region" description="Helical" evidence="7">
    <location>
        <begin position="316"/>
        <end position="339"/>
    </location>
</feature>
<keyword evidence="3 7" id="KW-0812">Transmembrane</keyword>
<feature type="transmembrane region" description="Helical" evidence="7">
    <location>
        <begin position="108"/>
        <end position="131"/>
    </location>
</feature>
<organism evidence="9 10">
    <name type="scientific">Streptomyces polyasparticus</name>
    <dbReference type="NCBI Taxonomy" id="2767826"/>
    <lineage>
        <taxon>Bacteria</taxon>
        <taxon>Bacillati</taxon>
        <taxon>Actinomycetota</taxon>
        <taxon>Actinomycetes</taxon>
        <taxon>Kitasatosporales</taxon>
        <taxon>Streptomycetaceae</taxon>
        <taxon>Streptomyces</taxon>
    </lineage>
</organism>
<evidence type="ECO:0000259" key="8">
    <source>
        <dbReference type="Pfam" id="PF02687"/>
    </source>
</evidence>
<feature type="transmembrane region" description="Helical" evidence="7">
    <location>
        <begin position="220"/>
        <end position="238"/>
    </location>
</feature>
<keyword evidence="10" id="KW-1185">Reference proteome</keyword>
<feature type="transmembrane region" description="Helical" evidence="7">
    <location>
        <begin position="188"/>
        <end position="208"/>
    </location>
</feature>
<dbReference type="PANTHER" id="PTHR30572:SF4">
    <property type="entry name" value="ABC TRANSPORTER PERMEASE YTRF"/>
    <property type="match status" value="1"/>
</dbReference>
<dbReference type="EMBL" id="JACTVJ010000035">
    <property type="protein sequence ID" value="MBC9719152.1"/>
    <property type="molecule type" value="Genomic_DNA"/>
</dbReference>
<feature type="transmembrane region" description="Helical" evidence="7">
    <location>
        <begin position="360"/>
        <end position="384"/>
    </location>
</feature>
<keyword evidence="4 7" id="KW-1133">Transmembrane helix</keyword>
<dbReference type="Pfam" id="PF02687">
    <property type="entry name" value="FtsX"/>
    <property type="match status" value="2"/>
</dbReference>
<dbReference type="InterPro" id="IPR003838">
    <property type="entry name" value="ABC3_permease_C"/>
</dbReference>
<evidence type="ECO:0000256" key="4">
    <source>
        <dbReference type="ARBA" id="ARBA00022989"/>
    </source>
</evidence>
<comment type="subcellular location">
    <subcellularLocation>
        <location evidence="1">Cell membrane</location>
        <topology evidence="1">Multi-pass membrane protein</topology>
    </subcellularLocation>
</comment>
<evidence type="ECO:0000256" key="7">
    <source>
        <dbReference type="SAM" id="Phobius"/>
    </source>
</evidence>
<dbReference type="Proteomes" id="UP000642284">
    <property type="component" value="Unassembled WGS sequence"/>
</dbReference>
<feature type="transmembrane region" description="Helical" evidence="7">
    <location>
        <begin position="271"/>
        <end position="291"/>
    </location>
</feature>
<proteinExistence type="inferred from homology"/>
<evidence type="ECO:0000256" key="3">
    <source>
        <dbReference type="ARBA" id="ARBA00022692"/>
    </source>
</evidence>
<name>A0ABR7SUH8_9ACTN</name>
<feature type="domain" description="ABC3 transporter permease C-terminal" evidence="8">
    <location>
        <begin position="320"/>
        <end position="433"/>
    </location>
</feature>
<keyword evidence="2" id="KW-1003">Cell membrane</keyword>
<keyword evidence="5 7" id="KW-0472">Membrane</keyword>
<comment type="similarity">
    <text evidence="6">Belongs to the ABC-4 integral membrane protein family.</text>
</comment>
<feature type="transmembrane region" description="Helical" evidence="7">
    <location>
        <begin position="53"/>
        <end position="80"/>
    </location>
</feature>
<feature type="transmembrane region" description="Helical" evidence="7">
    <location>
        <begin position="404"/>
        <end position="423"/>
    </location>
</feature>